<dbReference type="PIRSF" id="PIRSF002808">
    <property type="entry name" value="Hexose_phosphate_transp"/>
    <property type="match status" value="1"/>
</dbReference>
<dbReference type="GO" id="GO:0022857">
    <property type="term" value="F:transmembrane transporter activity"/>
    <property type="evidence" value="ECO:0007669"/>
    <property type="project" value="InterPro"/>
</dbReference>
<evidence type="ECO:0000256" key="8">
    <source>
        <dbReference type="ARBA" id="ARBA00041091"/>
    </source>
</evidence>
<keyword evidence="5 10" id="KW-0812">Transmembrane</keyword>
<feature type="transmembrane region" description="Helical" evidence="10">
    <location>
        <begin position="409"/>
        <end position="434"/>
    </location>
</feature>
<evidence type="ECO:0000313" key="12">
    <source>
        <dbReference type="EMBL" id="CAJ0580606.1"/>
    </source>
</evidence>
<keyword evidence="6 10" id="KW-1133">Transmembrane helix</keyword>
<evidence type="ECO:0000256" key="7">
    <source>
        <dbReference type="ARBA" id="ARBA00023136"/>
    </source>
</evidence>
<comment type="subcellular location">
    <subcellularLocation>
        <location evidence="1">Membrane</location>
        <topology evidence="1">Multi-pass membrane protein</topology>
    </subcellularLocation>
</comment>
<dbReference type="GO" id="GO:0005789">
    <property type="term" value="C:endoplasmic reticulum membrane"/>
    <property type="evidence" value="ECO:0007669"/>
    <property type="project" value="TreeGrafter"/>
</dbReference>
<feature type="transmembrane region" description="Helical" evidence="10">
    <location>
        <begin position="346"/>
        <end position="363"/>
    </location>
</feature>
<sequence>MPRNTIRVRRSSSPDSLFAPSFPARVWRFLTGGESWTYYHFSVFFITFFSFAFIHATRKTLSTVKPTMIQNWIHNRSSTEPPLFPSEEAAKEFMAFLDFGFLFAYAIGLFFGGILGDRYNPRLVLAIGMWLAAISAFFFGFVSERYHIYNTYFYAFFWIGSGLFQSVAWPTEVAVMGNWFGHASRGIVMGFWSGCASVGNIIGTLITSRIIVLGYEWAFAVNSFILFIFGFVVYWHLVPSPRDVGLPEPAESPDERNRVIEEAADRPAPISFWKAWLLPGVIPYSLAYAGLKLVNYGFFFWLPTYLLNEFQWSIEEADALSTWYDVGGILAAIVAGAVSDHFSTRTPIVMTMLGCGIISLLAYSRSPANYCINGALLTITGFFVGGPANMISGAISADLGKSRELRGNIAALSTVTGIIDGTGSVGAALGQLVIPSIELWFGWVVIFYCFVFMLILTMLCISPLLWREIQAWRLARAERHVAGEQEGLLFEDYDENGHLHHA</sequence>
<organism evidence="12 13">
    <name type="scientific">Mesorhabditis spiculigera</name>
    <dbReference type="NCBI Taxonomy" id="96644"/>
    <lineage>
        <taxon>Eukaryota</taxon>
        <taxon>Metazoa</taxon>
        <taxon>Ecdysozoa</taxon>
        <taxon>Nematoda</taxon>
        <taxon>Chromadorea</taxon>
        <taxon>Rhabditida</taxon>
        <taxon>Rhabditina</taxon>
        <taxon>Rhabditomorpha</taxon>
        <taxon>Rhabditoidea</taxon>
        <taxon>Rhabditidae</taxon>
        <taxon>Mesorhabditinae</taxon>
        <taxon>Mesorhabditis</taxon>
    </lineage>
</organism>
<evidence type="ECO:0000256" key="10">
    <source>
        <dbReference type="SAM" id="Phobius"/>
    </source>
</evidence>
<feature type="transmembrane region" description="Helical" evidence="10">
    <location>
        <begin position="217"/>
        <end position="237"/>
    </location>
</feature>
<dbReference type="SUPFAM" id="SSF103473">
    <property type="entry name" value="MFS general substrate transporter"/>
    <property type="match status" value="1"/>
</dbReference>
<feature type="transmembrane region" description="Helical" evidence="10">
    <location>
        <begin position="440"/>
        <end position="466"/>
    </location>
</feature>
<dbReference type="PANTHER" id="PTHR43184:SF12">
    <property type="entry name" value="SUGAR PHOSPHATE EXCHANGER 3"/>
    <property type="match status" value="1"/>
</dbReference>
<keyword evidence="7 10" id="KW-0472">Membrane</keyword>
<evidence type="ECO:0000256" key="2">
    <source>
        <dbReference type="ARBA" id="ARBA00009598"/>
    </source>
</evidence>
<dbReference type="PANTHER" id="PTHR43184">
    <property type="entry name" value="MAJOR FACILITATOR SUPERFAMILY TRANSPORTER 16, ISOFORM B"/>
    <property type="match status" value="1"/>
</dbReference>
<feature type="transmembrane region" description="Helical" evidence="10">
    <location>
        <begin position="38"/>
        <end position="56"/>
    </location>
</feature>
<dbReference type="InterPro" id="IPR020846">
    <property type="entry name" value="MFS_dom"/>
</dbReference>
<dbReference type="PROSITE" id="PS50850">
    <property type="entry name" value="MFS"/>
    <property type="match status" value="1"/>
</dbReference>
<feature type="transmembrane region" description="Helical" evidence="10">
    <location>
        <begin position="123"/>
        <end position="142"/>
    </location>
</feature>
<dbReference type="InterPro" id="IPR036259">
    <property type="entry name" value="MFS_trans_sf"/>
</dbReference>
<feature type="domain" description="Major facilitator superfamily (MFS) profile" evidence="11">
    <location>
        <begin position="36"/>
        <end position="469"/>
    </location>
</feature>
<evidence type="ECO:0000256" key="5">
    <source>
        <dbReference type="ARBA" id="ARBA00022692"/>
    </source>
</evidence>
<feature type="transmembrane region" description="Helical" evidence="10">
    <location>
        <begin position="154"/>
        <end position="175"/>
    </location>
</feature>
<protein>
    <recommendedName>
        <fullName evidence="8">Sugar phosphate exchanger 3</fullName>
    </recommendedName>
    <alternativeName>
        <fullName evidence="9">Solute carrier family 37 member 3</fullName>
    </alternativeName>
</protein>
<evidence type="ECO:0000256" key="6">
    <source>
        <dbReference type="ARBA" id="ARBA00022989"/>
    </source>
</evidence>
<gene>
    <name evidence="12" type="ORF">MSPICULIGERA_LOCUS18800</name>
</gene>
<feature type="transmembrane region" description="Helical" evidence="10">
    <location>
        <begin position="322"/>
        <end position="339"/>
    </location>
</feature>
<keyword evidence="4" id="KW-0762">Sugar transport</keyword>
<accession>A0AA36G9K6</accession>
<feature type="non-terminal residue" evidence="12">
    <location>
        <position position="502"/>
    </location>
</feature>
<keyword evidence="13" id="KW-1185">Reference proteome</keyword>
<feature type="transmembrane region" description="Helical" evidence="10">
    <location>
        <begin position="93"/>
        <end position="116"/>
    </location>
</feature>
<feature type="transmembrane region" description="Helical" evidence="10">
    <location>
        <begin position="187"/>
        <end position="211"/>
    </location>
</feature>
<evidence type="ECO:0000256" key="1">
    <source>
        <dbReference type="ARBA" id="ARBA00004141"/>
    </source>
</evidence>
<dbReference type="Pfam" id="PF07690">
    <property type="entry name" value="MFS_1"/>
    <property type="match status" value="1"/>
</dbReference>
<dbReference type="InterPro" id="IPR011701">
    <property type="entry name" value="MFS"/>
</dbReference>
<dbReference type="EMBL" id="CATQJA010002662">
    <property type="protein sequence ID" value="CAJ0580606.1"/>
    <property type="molecule type" value="Genomic_DNA"/>
</dbReference>
<proteinExistence type="inferred from homology"/>
<evidence type="ECO:0000313" key="13">
    <source>
        <dbReference type="Proteomes" id="UP001177023"/>
    </source>
</evidence>
<keyword evidence="3" id="KW-0813">Transport</keyword>
<evidence type="ECO:0000256" key="9">
    <source>
        <dbReference type="ARBA" id="ARBA00042039"/>
    </source>
</evidence>
<evidence type="ECO:0000256" key="3">
    <source>
        <dbReference type="ARBA" id="ARBA00022448"/>
    </source>
</evidence>
<feature type="transmembrane region" description="Helical" evidence="10">
    <location>
        <begin position="276"/>
        <end position="302"/>
    </location>
</feature>
<dbReference type="AlphaFoldDB" id="A0AA36G9K6"/>
<dbReference type="Proteomes" id="UP001177023">
    <property type="component" value="Unassembled WGS sequence"/>
</dbReference>
<comment type="caution">
    <text evidence="12">The sequence shown here is derived from an EMBL/GenBank/DDBJ whole genome shotgun (WGS) entry which is preliminary data.</text>
</comment>
<comment type="similarity">
    <text evidence="2">Belongs to the major facilitator superfamily. Organophosphate:Pi antiporter (OPA) (TC 2.A.1.4) family.</text>
</comment>
<evidence type="ECO:0000256" key="4">
    <source>
        <dbReference type="ARBA" id="ARBA00022597"/>
    </source>
</evidence>
<reference evidence="12" key="1">
    <citation type="submission" date="2023-06" db="EMBL/GenBank/DDBJ databases">
        <authorList>
            <person name="Delattre M."/>
        </authorList>
    </citation>
    <scope>NUCLEOTIDE SEQUENCE</scope>
    <source>
        <strain evidence="12">AF72</strain>
    </source>
</reference>
<evidence type="ECO:0000259" key="11">
    <source>
        <dbReference type="PROSITE" id="PS50850"/>
    </source>
</evidence>
<dbReference type="Gene3D" id="1.20.1250.20">
    <property type="entry name" value="MFS general substrate transporter like domains"/>
    <property type="match status" value="2"/>
</dbReference>
<dbReference type="InterPro" id="IPR000849">
    <property type="entry name" value="Sugar_P_transporter"/>
</dbReference>
<feature type="transmembrane region" description="Helical" evidence="10">
    <location>
        <begin position="375"/>
        <end position="397"/>
    </location>
</feature>
<name>A0AA36G9K6_9BILA</name>